<dbReference type="EMBL" id="FXZG01000026">
    <property type="protein sequence ID" value="SMX99633.1"/>
    <property type="molecule type" value="Genomic_DNA"/>
</dbReference>
<proteinExistence type="predicted"/>
<dbReference type="GO" id="GO:0016887">
    <property type="term" value="F:ATP hydrolysis activity"/>
    <property type="evidence" value="ECO:0007669"/>
    <property type="project" value="InterPro"/>
</dbReference>
<dbReference type="InterPro" id="IPR003959">
    <property type="entry name" value="ATPase_AAA_core"/>
</dbReference>
<protein>
    <submittedName>
        <fullName evidence="3">AAA domain-containing protein, putative AbiEii toxin, Type IV TA system</fullName>
    </submittedName>
</protein>
<evidence type="ECO:0000313" key="3">
    <source>
        <dbReference type="EMBL" id="SMX99633.1"/>
    </source>
</evidence>
<dbReference type="Proteomes" id="UP000234289">
    <property type="component" value="Unassembled WGS sequence"/>
</dbReference>
<evidence type="ECO:0000259" key="2">
    <source>
        <dbReference type="Pfam" id="PF13304"/>
    </source>
</evidence>
<sequence>MTQNLPTKSPDHSNQSGSEDTYSKIKSKFLKSTGFLPYIEQIRFPEYKLLDNDLEINFESPITALLGPNGTNKSSILHALSAAPEGRSLAPYWFSTELDDIDRSSRGKATHRFIYKYRFDRKSPLAECRKYRGSKRYRASDVPKPLQGKKDPDYWEPTKRVDSDGMAKIPDSGLDDRLSANRDRWNQVEKPVLYLDFRSELSAFDKYIHHQSFSRWAPDATRKRFKAIIQSPKIARALRGGILPKEIRAKIVSGARDLSPKIVRHISEILGKDIAKISIVEHKLFGPTGYTVLLQSKSGSTYSEAHAGSGEYAIVRLVDAISRAHKSSLILLDEPEVSLHPGAQIRLIDFVKQEVLRQGYQVVLSTHSTVISSQLPNESIKVLGFDNRTERVVLVADGCTPTEASVHLGHATTPSSKPKLFVEDDLAKEIVKASLRRYSPAKLDSLNILPFPGGADGIIKNILPILSLSDIQNSGILLDGDQDPENLQFDSQTFNAAKTALNENDAERLRKIWTETFHATSPFTFSHSDHSNDCEVLFSCMTWASEHLDFLHGRSPEQALAEAENSAIELGTHANWKQFWIERYITEMNITEAERPDISSFDILSFQKQILAGLDIDCLLLKTTSLSLNRIIDW</sequence>
<dbReference type="AlphaFoldDB" id="A0A2H1KIP8"/>
<evidence type="ECO:0000313" key="4">
    <source>
        <dbReference type="Proteomes" id="UP000234289"/>
    </source>
</evidence>
<feature type="compositionally biased region" description="Basic and acidic residues" evidence="1">
    <location>
        <begin position="148"/>
        <end position="165"/>
    </location>
</feature>
<dbReference type="PANTHER" id="PTHR43581">
    <property type="entry name" value="ATP/GTP PHOSPHATASE"/>
    <property type="match status" value="1"/>
</dbReference>
<name>A0A2H1KIP8_BREAU</name>
<feature type="region of interest" description="Disordered" evidence="1">
    <location>
        <begin position="1"/>
        <end position="20"/>
    </location>
</feature>
<feature type="domain" description="ATPase AAA-type core" evidence="2">
    <location>
        <begin position="62"/>
        <end position="371"/>
    </location>
</feature>
<evidence type="ECO:0000256" key="1">
    <source>
        <dbReference type="SAM" id="MobiDB-lite"/>
    </source>
</evidence>
<organism evidence="3 4">
    <name type="scientific">Brevibacterium aurantiacum</name>
    <dbReference type="NCBI Taxonomy" id="273384"/>
    <lineage>
        <taxon>Bacteria</taxon>
        <taxon>Bacillati</taxon>
        <taxon>Actinomycetota</taxon>
        <taxon>Actinomycetes</taxon>
        <taxon>Micrococcales</taxon>
        <taxon>Brevibacteriaceae</taxon>
        <taxon>Brevibacterium</taxon>
    </lineage>
</organism>
<dbReference type="GO" id="GO:0005524">
    <property type="term" value="F:ATP binding"/>
    <property type="evidence" value="ECO:0007669"/>
    <property type="project" value="InterPro"/>
</dbReference>
<dbReference type="Gene3D" id="3.40.50.300">
    <property type="entry name" value="P-loop containing nucleotide triphosphate hydrolases"/>
    <property type="match status" value="1"/>
</dbReference>
<gene>
    <name evidence="3" type="ORF">BAUR920_03244</name>
</gene>
<dbReference type="Pfam" id="PF13304">
    <property type="entry name" value="AAA_21"/>
    <property type="match status" value="1"/>
</dbReference>
<dbReference type="InterPro" id="IPR027417">
    <property type="entry name" value="P-loop_NTPase"/>
</dbReference>
<accession>A0A2H1KIP8</accession>
<dbReference type="CDD" id="cd00267">
    <property type="entry name" value="ABC_ATPase"/>
    <property type="match status" value="1"/>
</dbReference>
<dbReference type="SUPFAM" id="SSF52540">
    <property type="entry name" value="P-loop containing nucleoside triphosphate hydrolases"/>
    <property type="match status" value="1"/>
</dbReference>
<dbReference type="PANTHER" id="PTHR43581:SF2">
    <property type="entry name" value="EXCINUCLEASE ATPASE SUBUNIT"/>
    <property type="match status" value="1"/>
</dbReference>
<feature type="region of interest" description="Disordered" evidence="1">
    <location>
        <begin position="139"/>
        <end position="168"/>
    </location>
</feature>
<dbReference type="RefSeq" id="WP_101639479.1">
    <property type="nucleotide sequence ID" value="NZ_FXZG01000026.1"/>
</dbReference>
<dbReference type="InterPro" id="IPR051396">
    <property type="entry name" value="Bact_Antivir_Def_Nuclease"/>
</dbReference>
<reference evidence="4" key="1">
    <citation type="submission" date="2017-03" db="EMBL/GenBank/DDBJ databases">
        <authorList>
            <person name="Monnet C."/>
        </authorList>
    </citation>
    <scope>NUCLEOTIDE SEQUENCE [LARGE SCALE GENOMIC DNA]</scope>
    <source>
        <strain evidence="4">CNRZ 920</strain>
    </source>
</reference>